<evidence type="ECO:0000256" key="4">
    <source>
        <dbReference type="ARBA" id="ARBA00022729"/>
    </source>
</evidence>
<dbReference type="PANTHER" id="PTHR33794">
    <property type="entry name" value="BACILLOLYSIN"/>
    <property type="match status" value="1"/>
</dbReference>
<dbReference type="InterPro" id="IPR036573">
    <property type="entry name" value="CBM_sf_5/12"/>
</dbReference>
<dbReference type="InterPro" id="IPR050728">
    <property type="entry name" value="Zinc_Metalloprotease_M4"/>
</dbReference>
<accession>A0ABW7YZE0</accession>
<feature type="chain" id="PRO_5046716787" evidence="8">
    <location>
        <begin position="27"/>
        <end position="763"/>
    </location>
</feature>
<dbReference type="PANTHER" id="PTHR33794:SF1">
    <property type="entry name" value="BACILLOLYSIN"/>
    <property type="match status" value="1"/>
</dbReference>
<name>A0ABW7YZE0_9ACTN</name>
<gene>
    <name evidence="10" type="ORF">ACIBG2_26455</name>
</gene>
<dbReference type="SUPFAM" id="SSF51055">
    <property type="entry name" value="Carbohydrate binding domain"/>
    <property type="match status" value="1"/>
</dbReference>
<evidence type="ECO:0000256" key="3">
    <source>
        <dbReference type="ARBA" id="ARBA00022723"/>
    </source>
</evidence>
<dbReference type="PRINTS" id="PR00730">
    <property type="entry name" value="THERMOLYSIN"/>
</dbReference>
<dbReference type="Pfam" id="PF07504">
    <property type="entry name" value="FTP"/>
    <property type="match status" value="1"/>
</dbReference>
<dbReference type="Gene3D" id="2.10.10.20">
    <property type="entry name" value="Carbohydrate-binding module superfamily 5/12"/>
    <property type="match status" value="1"/>
</dbReference>
<evidence type="ECO:0000256" key="7">
    <source>
        <dbReference type="ARBA" id="ARBA00023049"/>
    </source>
</evidence>
<evidence type="ECO:0000313" key="10">
    <source>
        <dbReference type="EMBL" id="MFI6500945.1"/>
    </source>
</evidence>
<evidence type="ECO:0000256" key="2">
    <source>
        <dbReference type="ARBA" id="ARBA00022670"/>
    </source>
</evidence>
<dbReference type="Proteomes" id="UP001612741">
    <property type="component" value="Unassembled WGS sequence"/>
</dbReference>
<dbReference type="InterPro" id="IPR011096">
    <property type="entry name" value="FTP_domain"/>
</dbReference>
<keyword evidence="7" id="KW-0482">Metalloprotease</keyword>
<evidence type="ECO:0000256" key="5">
    <source>
        <dbReference type="ARBA" id="ARBA00022801"/>
    </source>
</evidence>
<comment type="similarity">
    <text evidence="1">Belongs to the peptidase M4 family.</text>
</comment>
<evidence type="ECO:0000256" key="1">
    <source>
        <dbReference type="ARBA" id="ARBA00009388"/>
    </source>
</evidence>
<dbReference type="CDD" id="cd12214">
    <property type="entry name" value="ChiA1_BD"/>
    <property type="match status" value="1"/>
</dbReference>
<proteinExistence type="inferred from homology"/>
<dbReference type="InterPro" id="IPR023612">
    <property type="entry name" value="Peptidase_M4"/>
</dbReference>
<keyword evidence="6" id="KW-0862">Zinc</keyword>
<dbReference type="CDD" id="cd09597">
    <property type="entry name" value="M4_TLP"/>
    <property type="match status" value="1"/>
</dbReference>
<keyword evidence="3" id="KW-0479">Metal-binding</keyword>
<protein>
    <submittedName>
        <fullName evidence="10">M4 family metallopeptidase</fullName>
    </submittedName>
</protein>
<evidence type="ECO:0000256" key="8">
    <source>
        <dbReference type="SAM" id="SignalP"/>
    </source>
</evidence>
<dbReference type="InterPro" id="IPR003610">
    <property type="entry name" value="CBM5/12"/>
</dbReference>
<keyword evidence="5" id="KW-0378">Hydrolase</keyword>
<dbReference type="Gene3D" id="1.10.390.10">
    <property type="entry name" value="Neutral Protease Domain 2"/>
    <property type="match status" value="1"/>
</dbReference>
<keyword evidence="4 8" id="KW-0732">Signal</keyword>
<dbReference type="SMART" id="SM00495">
    <property type="entry name" value="ChtBD3"/>
    <property type="match status" value="1"/>
</dbReference>
<evidence type="ECO:0000313" key="11">
    <source>
        <dbReference type="Proteomes" id="UP001612741"/>
    </source>
</evidence>
<dbReference type="InterPro" id="IPR013856">
    <property type="entry name" value="Peptidase_M4_domain"/>
</dbReference>
<keyword evidence="11" id="KW-1185">Reference proteome</keyword>
<dbReference type="RefSeq" id="WP_397085166.1">
    <property type="nucleotide sequence ID" value="NZ_JBITGY010000007.1"/>
</dbReference>
<reference evidence="10 11" key="1">
    <citation type="submission" date="2024-10" db="EMBL/GenBank/DDBJ databases">
        <title>The Natural Products Discovery Center: Release of the First 8490 Sequenced Strains for Exploring Actinobacteria Biosynthetic Diversity.</title>
        <authorList>
            <person name="Kalkreuter E."/>
            <person name="Kautsar S.A."/>
            <person name="Yang D."/>
            <person name="Bader C.D."/>
            <person name="Teijaro C.N."/>
            <person name="Fluegel L."/>
            <person name="Davis C.M."/>
            <person name="Simpson J.R."/>
            <person name="Lauterbach L."/>
            <person name="Steele A.D."/>
            <person name="Gui C."/>
            <person name="Meng S."/>
            <person name="Li G."/>
            <person name="Viehrig K."/>
            <person name="Ye F."/>
            <person name="Su P."/>
            <person name="Kiefer A.F."/>
            <person name="Nichols A."/>
            <person name="Cepeda A.J."/>
            <person name="Yan W."/>
            <person name="Fan B."/>
            <person name="Jiang Y."/>
            <person name="Adhikari A."/>
            <person name="Zheng C.-J."/>
            <person name="Schuster L."/>
            <person name="Cowan T.M."/>
            <person name="Smanski M.J."/>
            <person name="Chevrette M.G."/>
            <person name="De Carvalho L.P.S."/>
            <person name="Shen B."/>
        </authorList>
    </citation>
    <scope>NUCLEOTIDE SEQUENCE [LARGE SCALE GENOMIC DNA]</scope>
    <source>
        <strain evidence="10 11">NPDC050545</strain>
    </source>
</reference>
<dbReference type="InterPro" id="IPR001570">
    <property type="entry name" value="Peptidase_M4_C_domain"/>
</dbReference>
<organism evidence="10 11">
    <name type="scientific">Nonomuraea typhae</name>
    <dbReference type="NCBI Taxonomy" id="2603600"/>
    <lineage>
        <taxon>Bacteria</taxon>
        <taxon>Bacillati</taxon>
        <taxon>Actinomycetota</taxon>
        <taxon>Actinomycetes</taxon>
        <taxon>Streptosporangiales</taxon>
        <taxon>Streptosporangiaceae</taxon>
        <taxon>Nonomuraea</taxon>
    </lineage>
</organism>
<evidence type="ECO:0000256" key="6">
    <source>
        <dbReference type="ARBA" id="ARBA00022833"/>
    </source>
</evidence>
<feature type="signal peptide" evidence="8">
    <location>
        <begin position="1"/>
        <end position="26"/>
    </location>
</feature>
<dbReference type="Pfam" id="PF01447">
    <property type="entry name" value="Peptidase_M4"/>
    <property type="match status" value="1"/>
</dbReference>
<dbReference type="Pfam" id="PF02839">
    <property type="entry name" value="CBM_5_12"/>
    <property type="match status" value="1"/>
</dbReference>
<comment type="caution">
    <text evidence="10">The sequence shown here is derived from an EMBL/GenBank/DDBJ whole genome shotgun (WGS) entry which is preliminary data.</text>
</comment>
<dbReference type="InterPro" id="IPR027268">
    <property type="entry name" value="Peptidase_M4/M1_CTD_sf"/>
</dbReference>
<dbReference type="EMBL" id="JBITGY010000007">
    <property type="protein sequence ID" value="MFI6500945.1"/>
    <property type="molecule type" value="Genomic_DNA"/>
</dbReference>
<dbReference type="SUPFAM" id="SSF55486">
    <property type="entry name" value="Metalloproteases ('zincins'), catalytic domain"/>
    <property type="match status" value="1"/>
</dbReference>
<feature type="domain" description="Chitin-binding type-3" evidence="9">
    <location>
        <begin position="716"/>
        <end position="762"/>
    </location>
</feature>
<dbReference type="Gene3D" id="3.10.450.490">
    <property type="match status" value="1"/>
</dbReference>
<keyword evidence="2" id="KW-0645">Protease</keyword>
<sequence length="763" mass="78025">MNPKLKLSAAALAALALALAPQAAQAQAVQDPPTPSEATSAVTSAQSALASFAPSLRTAQDDEYHLQASIPGANGLQFVTYTRTHKGLPVYGGEVTVSTDASGQVVNDISTGQQSVINVGTTPKVSVAAAAATSQARIKKVDSVSAPALVVHAASKTPRLAYATTVTGPANNRTVYVDALNGKVIDEVELVRDAEGRAHYVGTVQIDTQAGSMVDPNRPGIQCGGQNGSAFTGSAPWGNGGATDLTTACVDVLYGAQKEWDMLREWVGRNGINGSGRGFPARVGLAQANAFWNGSFTNFGHNGASGAARKNLVSMDVVGHEYGHAIFQTTPGGAGSGNEAGGMNESTGDIFGALTEHFANNPNDPPDYLVGEEPALGGGPIRNMYNPSALGDPNCYTGTFPEVHAGAGPQNHWFYLLAEGNNPGGGKPSSPICSGGPASVTGIGILKAGKIFMTTLNKKSAPWTHTKARVASLQAAKELFPGSCVEFNTVRLAWDAISLRAQPNEPTCTDNQNQFSLTLDPASGQVDVGGNTTTTVRTAVTQGSAQQITLRAGTLPSGVTAEFSPATITAGQTSTLRLTTTAGSPQGAHTIAVTADGADFDQTANYRLTIGQVQNDFSFSINPTSGSAQPGGSANTTVSTQVTSGSAQQITLSATGAPSGVTVTFNPATITAGQTSQVNIAVAAGTAAGTSQITINGAGANASHSATYGLTVGSTGTEWAPFTAYTAGQIVTYQGTRYQCRQSHTSQPGWEPPNVLALWLPVS</sequence>
<dbReference type="Gene3D" id="3.10.170.10">
    <property type="match status" value="1"/>
</dbReference>
<evidence type="ECO:0000259" key="9">
    <source>
        <dbReference type="SMART" id="SM00495"/>
    </source>
</evidence>
<dbReference type="Pfam" id="PF02868">
    <property type="entry name" value="Peptidase_M4_C"/>
    <property type="match status" value="1"/>
</dbReference>